<dbReference type="InterPro" id="IPR029057">
    <property type="entry name" value="PRTase-like"/>
</dbReference>
<gene>
    <name evidence="3 4" type="primary">Umps</name>
</gene>
<reference evidence="3 5" key="1">
    <citation type="journal article" date="2009" name="PLoS Biol.">
        <title>Lineage-specific biology revealed by a finished genome assembly of the mouse.</title>
        <authorList>
            <consortium name="Mouse Genome Sequencing Consortium"/>
            <person name="Church D.M."/>
            <person name="Goodstadt L."/>
            <person name="Hillier L.W."/>
            <person name="Zody M.C."/>
            <person name="Goldstein S."/>
            <person name="She X."/>
            <person name="Bult C.J."/>
            <person name="Agarwala R."/>
            <person name="Cherry J.L."/>
            <person name="DiCuccio M."/>
            <person name="Hlavina W."/>
            <person name="Kapustin Y."/>
            <person name="Meric P."/>
            <person name="Maglott D."/>
            <person name="Birtle Z."/>
            <person name="Marques A.C."/>
            <person name="Graves T."/>
            <person name="Zhou S."/>
            <person name="Teague B."/>
            <person name="Potamousis K."/>
            <person name="Churas C."/>
            <person name="Place M."/>
            <person name="Herschleb J."/>
            <person name="Runnheim R."/>
            <person name="Forrest D."/>
            <person name="Amos-Landgraf J."/>
            <person name="Schwartz D.C."/>
            <person name="Cheng Z."/>
            <person name="Lindblad-Toh K."/>
            <person name="Eichler E.E."/>
            <person name="Ponting C.P."/>
        </authorList>
    </citation>
    <scope>NUCLEOTIDE SEQUENCE [LARGE SCALE GENOMIC DNA]</scope>
    <source>
        <strain evidence="3 5">C57BL/6J</strain>
    </source>
</reference>
<keyword evidence="5" id="KW-1185">Reference proteome</keyword>
<dbReference type="Ensembl" id="ENSMUST00000131990.2">
    <property type="protein sequence ID" value="ENSMUSP00000119423.2"/>
    <property type="gene ID" value="ENSMUSG00000022814.7"/>
</dbReference>
<dbReference type="ExpressionAtlas" id="D6RJ62">
    <property type="expression patterns" value="baseline and differential"/>
</dbReference>
<dbReference type="VEuPathDB" id="HostDB:ENSMUSG00000022814"/>
<reference evidence="3" key="5">
    <citation type="submission" date="2025-09" db="UniProtKB">
        <authorList>
            <consortium name="Ensembl"/>
        </authorList>
    </citation>
    <scope>IDENTIFICATION</scope>
    <source>
        <strain evidence="3">C57BL/6J</strain>
    </source>
</reference>
<dbReference type="Proteomes" id="UP000000589">
    <property type="component" value="Chromosome 16"/>
</dbReference>
<dbReference type="HOGENOM" id="CLU_2995934_0_0_1"/>
<protein>
    <submittedName>
        <fullName evidence="3">Uridine monophosphate synthetase</fullName>
    </submittedName>
</protein>
<sequence>MEVASQALGPLVTELYDVQAFKFGSFVLKSGLSSPVYIDLRGIVSRPRLLSQVPSAL</sequence>
<comment type="pathway">
    <text evidence="1">Pyrimidine metabolism; UMP biosynthesis via de novo pathway.</text>
</comment>
<dbReference type="Antibodypedia" id="32990">
    <property type="antibodies" value="225 antibodies from 32 providers"/>
</dbReference>
<dbReference type="Bgee" id="ENSMUSG00000022814">
    <property type="expression patterns" value="Expressed in primitive streak and 249 other cell types or tissues"/>
</dbReference>
<dbReference type="GeneTree" id="ENSGT00390000001856"/>
<dbReference type="AGR" id="MGI:1298388"/>
<dbReference type="PANTHER" id="PTHR19278:SF9">
    <property type="entry name" value="URIDINE 5'-MONOPHOSPHATE SYNTHASE"/>
    <property type="match status" value="1"/>
</dbReference>
<dbReference type="SMR" id="D6RJ62"/>
<dbReference type="GO" id="GO:0006221">
    <property type="term" value="P:pyrimidine nucleotide biosynthetic process"/>
    <property type="evidence" value="ECO:0007669"/>
    <property type="project" value="UniProtKB-KW"/>
</dbReference>
<evidence type="ECO:0000256" key="1">
    <source>
        <dbReference type="ARBA" id="ARBA00004725"/>
    </source>
</evidence>
<dbReference type="ProteomicsDB" id="371807"/>
<proteinExistence type="evidence at protein level"/>
<dbReference type="MGI" id="MGI:1298388">
    <property type="gene designation" value="Umps"/>
</dbReference>
<dbReference type="Gene3D" id="3.40.50.2020">
    <property type="match status" value="1"/>
</dbReference>
<evidence type="ECO:0000256" key="2">
    <source>
        <dbReference type="ARBA" id="ARBA00022975"/>
    </source>
</evidence>
<organism evidence="3 5">
    <name type="scientific">Mus musculus</name>
    <name type="common">Mouse</name>
    <dbReference type="NCBI Taxonomy" id="10090"/>
    <lineage>
        <taxon>Eukaryota</taxon>
        <taxon>Metazoa</taxon>
        <taxon>Chordata</taxon>
        <taxon>Craniata</taxon>
        <taxon>Vertebrata</taxon>
        <taxon>Euteleostomi</taxon>
        <taxon>Mammalia</taxon>
        <taxon>Eutheria</taxon>
        <taxon>Euarchontoglires</taxon>
        <taxon>Glires</taxon>
        <taxon>Rodentia</taxon>
        <taxon>Myomorpha</taxon>
        <taxon>Muroidea</taxon>
        <taxon>Muridae</taxon>
        <taxon>Murinae</taxon>
        <taxon>Mus</taxon>
        <taxon>Mus</taxon>
    </lineage>
</organism>
<reference evidence="3" key="4">
    <citation type="submission" date="2025-08" db="UniProtKB">
        <authorList>
            <consortium name="Ensembl"/>
        </authorList>
    </citation>
    <scope>IDENTIFICATION</scope>
    <source>
        <strain evidence="3">C57BL/6J</strain>
    </source>
</reference>
<accession>D6RJ62</accession>
<keyword evidence="6 7" id="KW-1267">Proteomics identification</keyword>
<evidence type="ECO:0000313" key="4">
    <source>
        <dbReference type="MGI" id="MGI:1298388"/>
    </source>
</evidence>
<evidence type="ECO:0000313" key="3">
    <source>
        <dbReference type="Ensembl" id="ENSMUSP00000119423.2"/>
    </source>
</evidence>
<evidence type="ECO:0007829" key="7">
    <source>
        <dbReference type="ProteomicsDB" id="D6RJ62"/>
    </source>
</evidence>
<reference evidence="8" key="2">
    <citation type="journal article" date="2010" name="Cell">
        <title>A tissue-specific atlas of mouse protein phosphorylation and expression.</title>
        <authorList>
            <person name="Huttlin E.L."/>
            <person name="Jedrychowski M.P."/>
            <person name="Elias J.E."/>
            <person name="Goswami T."/>
            <person name="Rad R."/>
            <person name="Beausoleil S.A."/>
            <person name="Villen J."/>
            <person name="Haas W."/>
            <person name="Sowa M.E."/>
            <person name="Gygi S.P."/>
        </authorList>
    </citation>
    <scope>IDENTIFICATION BY MASS SPECTROMETRY [LARGE SCALE ANALYSIS]</scope>
</reference>
<dbReference type="SUPFAM" id="SSF53271">
    <property type="entry name" value="PRTase-like"/>
    <property type="match status" value="1"/>
</dbReference>
<evidence type="ECO:0007829" key="6">
    <source>
        <dbReference type="PeptideAtlas" id="D6RJ62"/>
    </source>
</evidence>
<evidence type="ECO:0007829" key="8">
    <source>
        <dbReference type="PubMed" id="21183079"/>
    </source>
</evidence>
<dbReference type="PeptideAtlas" id="D6RJ62"/>
<evidence type="ECO:0000313" key="5">
    <source>
        <dbReference type="Proteomes" id="UP000000589"/>
    </source>
</evidence>
<dbReference type="PANTHER" id="PTHR19278">
    <property type="entry name" value="OROTATE PHOSPHORIBOSYLTRANSFERASE"/>
    <property type="match status" value="1"/>
</dbReference>
<reference evidence="3 5" key="3">
    <citation type="journal article" date="2011" name="PLoS Biol.">
        <title>Modernizing reference genome assemblies.</title>
        <authorList>
            <person name="Church D.M."/>
            <person name="Schneider V.A."/>
            <person name="Graves T."/>
            <person name="Auger K."/>
            <person name="Cunningham F."/>
            <person name="Bouk N."/>
            <person name="Chen H.C."/>
            <person name="Agarwala R."/>
            <person name="McLaren W.M."/>
            <person name="Ritchie G.R."/>
            <person name="Albracht D."/>
            <person name="Kremitzki M."/>
            <person name="Rock S."/>
            <person name="Kotkiewicz H."/>
            <person name="Kremitzki C."/>
            <person name="Wollam A."/>
            <person name="Trani L."/>
            <person name="Fulton L."/>
            <person name="Fulton R."/>
            <person name="Matthews L."/>
            <person name="Whitehead S."/>
            <person name="Chow W."/>
            <person name="Torrance J."/>
            <person name="Dunn M."/>
            <person name="Harden G."/>
            <person name="Threadgold G."/>
            <person name="Wood J."/>
            <person name="Collins J."/>
            <person name="Heath P."/>
            <person name="Griffiths G."/>
            <person name="Pelan S."/>
            <person name="Grafham D."/>
            <person name="Eichler E.E."/>
            <person name="Weinstock G."/>
            <person name="Mardis E.R."/>
            <person name="Wilson R.K."/>
            <person name="Howe K."/>
            <person name="Flicek P."/>
            <person name="Hubbard T."/>
        </authorList>
    </citation>
    <scope>NUCLEOTIDE SEQUENCE [LARGE SCALE GENOMIC DNA]</scope>
    <source>
        <strain evidence="3 5">C57BL/6J</strain>
    </source>
</reference>
<dbReference type="AlphaFoldDB" id="D6RJ62"/>
<keyword evidence="2" id="KW-0665">Pyrimidine biosynthesis</keyword>
<name>D6RJ62_MOUSE</name>